<keyword evidence="3 14" id="KW-0812">Transmembrane</keyword>
<keyword evidence="4 12" id="KW-0479">Metal-binding</keyword>
<sequence length="424" mass="47928">MHLFTLLFISALAIGLVLQLWLMQRQQRHVATHRAQVPPAFADKVTLQEHQKAADYTRAKLDIGHINLFIGTGLLLLWTLGGGIDFLHRQWQLWPVDPIWSGIALIFSVSLISALLELPLGIWNTFVLETRFGFNRTTARRFITDLLLQLLLALLLGIPLLWVILWLMERSGDTWWLAAWAVWMGFMLLMLWIYPTLIAPIFNKFTPLEEGPLKQRIQGLLERCGFTSKGIFIMDGSKRSGHGNAYFTGFGHNKRIVFYDTLAESLEGNEMEAVLAHELGHFKRRHVLKHLLLSSVMSLIGFALLGWLAEQSWFYQSLGVNGQSNALALLLFMLALPVFSQFLQPAMATMSRRHEFEADDFAVEQAGAAPMIQALVKLYRENASTLTPDPLYSAFHDSHPPAPVRVAHLSAKIQPVPTEKEATE</sequence>
<dbReference type="Pfam" id="PF16491">
    <property type="entry name" value="Peptidase_M48_N"/>
    <property type="match status" value="1"/>
</dbReference>
<dbReference type="RefSeq" id="WP_273439592.1">
    <property type="nucleotide sequence ID" value="NZ_PKUN01000019.1"/>
</dbReference>
<feature type="domain" description="Peptidase M48" evidence="15">
    <location>
        <begin position="207"/>
        <end position="411"/>
    </location>
</feature>
<feature type="transmembrane region" description="Helical" evidence="14">
    <location>
        <begin position="324"/>
        <end position="343"/>
    </location>
</feature>
<keyword evidence="10 14" id="KW-0472">Membrane</keyword>
<evidence type="ECO:0000256" key="4">
    <source>
        <dbReference type="ARBA" id="ARBA00022723"/>
    </source>
</evidence>
<comment type="similarity">
    <text evidence="13">Belongs to the peptidase M48 family.</text>
</comment>
<evidence type="ECO:0000259" key="15">
    <source>
        <dbReference type="Pfam" id="PF01435"/>
    </source>
</evidence>
<dbReference type="GO" id="GO:0046872">
    <property type="term" value="F:metal ion binding"/>
    <property type="evidence" value="ECO:0007669"/>
    <property type="project" value="UniProtKB-KW"/>
</dbReference>
<feature type="binding site" evidence="12">
    <location>
        <position position="277"/>
    </location>
    <ligand>
        <name>Zn(2+)</name>
        <dbReference type="ChEBI" id="CHEBI:29105"/>
        <note>catalytic</note>
    </ligand>
</feature>
<evidence type="ECO:0000256" key="1">
    <source>
        <dbReference type="ARBA" id="ARBA00004477"/>
    </source>
</evidence>
<evidence type="ECO:0000256" key="13">
    <source>
        <dbReference type="RuleBase" id="RU003983"/>
    </source>
</evidence>
<dbReference type="InterPro" id="IPR027057">
    <property type="entry name" value="CAXX_Prtase_1"/>
</dbReference>
<evidence type="ECO:0000313" key="17">
    <source>
        <dbReference type="EMBL" id="PLX61290.1"/>
    </source>
</evidence>
<keyword evidence="6" id="KW-0256">Endoplasmic reticulum</keyword>
<keyword evidence="9 13" id="KW-0482">Metalloprotease</keyword>
<feature type="active site" description="Proton donor" evidence="11">
    <location>
        <position position="359"/>
    </location>
</feature>
<dbReference type="Pfam" id="PF01435">
    <property type="entry name" value="Peptidase_M48"/>
    <property type="match status" value="1"/>
</dbReference>
<dbReference type="STRING" id="1111735.GCA_000428045_02428"/>
<feature type="transmembrane region" description="Helical" evidence="14">
    <location>
        <begin position="174"/>
        <end position="194"/>
    </location>
</feature>
<comment type="subcellular location">
    <subcellularLocation>
        <location evidence="1">Endoplasmic reticulum membrane</location>
        <topology evidence="1">Multi-pass membrane protein</topology>
    </subcellularLocation>
</comment>
<evidence type="ECO:0000256" key="6">
    <source>
        <dbReference type="ARBA" id="ARBA00022824"/>
    </source>
</evidence>
<evidence type="ECO:0000256" key="8">
    <source>
        <dbReference type="ARBA" id="ARBA00022989"/>
    </source>
</evidence>
<feature type="transmembrane region" description="Helical" evidence="14">
    <location>
        <begin position="146"/>
        <end position="168"/>
    </location>
</feature>
<dbReference type="Gene3D" id="3.30.2010.10">
    <property type="entry name" value="Metalloproteases ('zincins'), catalytic domain"/>
    <property type="match status" value="1"/>
</dbReference>
<evidence type="ECO:0000256" key="2">
    <source>
        <dbReference type="ARBA" id="ARBA00022670"/>
    </source>
</evidence>
<feature type="transmembrane region" description="Helical" evidence="14">
    <location>
        <begin position="66"/>
        <end position="87"/>
    </location>
</feature>
<feature type="transmembrane region" description="Helical" evidence="14">
    <location>
        <begin position="6"/>
        <end position="23"/>
    </location>
</feature>
<feature type="transmembrane region" description="Helical" evidence="14">
    <location>
        <begin position="291"/>
        <end position="309"/>
    </location>
</feature>
<evidence type="ECO:0000256" key="12">
    <source>
        <dbReference type="PIRSR" id="PIRSR627057-2"/>
    </source>
</evidence>
<dbReference type="InterPro" id="IPR032456">
    <property type="entry name" value="Peptidase_M48_N"/>
</dbReference>
<keyword evidence="5 13" id="KW-0378">Hydrolase</keyword>
<organism evidence="17 18">
    <name type="scientific">Sedimenticola selenatireducens</name>
    <dbReference type="NCBI Taxonomy" id="191960"/>
    <lineage>
        <taxon>Bacteria</taxon>
        <taxon>Pseudomonadati</taxon>
        <taxon>Pseudomonadota</taxon>
        <taxon>Gammaproteobacteria</taxon>
        <taxon>Chromatiales</taxon>
        <taxon>Sedimenticolaceae</taxon>
        <taxon>Sedimenticola</taxon>
    </lineage>
</organism>
<evidence type="ECO:0000313" key="18">
    <source>
        <dbReference type="Proteomes" id="UP000235015"/>
    </source>
</evidence>
<keyword evidence="7 12" id="KW-0862">Zinc</keyword>
<dbReference type="AlphaFoldDB" id="A0A2N6CVR1"/>
<evidence type="ECO:0000256" key="7">
    <source>
        <dbReference type="ARBA" id="ARBA00022833"/>
    </source>
</evidence>
<reference evidence="17 18" key="1">
    <citation type="submission" date="2017-11" db="EMBL/GenBank/DDBJ databases">
        <title>Genome-resolved metagenomics identifies genetic mobility, metabolic interactions, and unexpected diversity in perchlorate-reducing communities.</title>
        <authorList>
            <person name="Barnum T.P."/>
            <person name="Figueroa I.A."/>
            <person name="Carlstrom C.I."/>
            <person name="Lucas L.N."/>
            <person name="Engelbrektson A.L."/>
            <person name="Coates J.D."/>
        </authorList>
    </citation>
    <scope>NUCLEOTIDE SEQUENCE [LARGE SCALE GENOMIC DNA]</scope>
    <source>
        <strain evidence="17">BM301</strain>
    </source>
</reference>
<dbReference type="InterPro" id="IPR001915">
    <property type="entry name" value="Peptidase_M48"/>
</dbReference>
<protein>
    <submittedName>
        <fullName evidence="17">Peptidase M48</fullName>
    </submittedName>
</protein>
<dbReference type="EMBL" id="PKUN01000019">
    <property type="protein sequence ID" value="PLX61290.1"/>
    <property type="molecule type" value="Genomic_DNA"/>
</dbReference>
<comment type="cofactor">
    <cofactor evidence="12 13">
        <name>Zn(2+)</name>
        <dbReference type="ChEBI" id="CHEBI:29105"/>
    </cofactor>
    <text evidence="12 13">Binds 1 zinc ion per subunit.</text>
</comment>
<comment type="caution">
    <text evidence="17">The sequence shown here is derived from an EMBL/GenBank/DDBJ whole genome shotgun (WGS) entry which is preliminary data.</text>
</comment>
<dbReference type="GO" id="GO:0071586">
    <property type="term" value="P:CAAX-box protein processing"/>
    <property type="evidence" value="ECO:0007669"/>
    <property type="project" value="InterPro"/>
</dbReference>
<dbReference type="PANTHER" id="PTHR10120">
    <property type="entry name" value="CAAX PRENYL PROTEASE 1"/>
    <property type="match status" value="1"/>
</dbReference>
<dbReference type="FunFam" id="3.30.2010.10:FF:000002">
    <property type="entry name" value="CAAX prenyl protease"/>
    <property type="match status" value="1"/>
</dbReference>
<feature type="domain" description="CAAX prenyl protease 1 N-terminal" evidence="16">
    <location>
        <begin position="26"/>
        <end position="204"/>
    </location>
</feature>
<evidence type="ECO:0000256" key="11">
    <source>
        <dbReference type="PIRSR" id="PIRSR627057-1"/>
    </source>
</evidence>
<dbReference type="GO" id="GO:0004222">
    <property type="term" value="F:metalloendopeptidase activity"/>
    <property type="evidence" value="ECO:0007669"/>
    <property type="project" value="InterPro"/>
</dbReference>
<evidence type="ECO:0000256" key="5">
    <source>
        <dbReference type="ARBA" id="ARBA00022801"/>
    </source>
</evidence>
<evidence type="ECO:0000256" key="10">
    <source>
        <dbReference type="ARBA" id="ARBA00023136"/>
    </source>
</evidence>
<dbReference type="CDD" id="cd07343">
    <property type="entry name" value="M48A_Zmpste24p_like"/>
    <property type="match status" value="1"/>
</dbReference>
<accession>A0A2N6CVR1</accession>
<evidence type="ECO:0000256" key="9">
    <source>
        <dbReference type="ARBA" id="ARBA00023049"/>
    </source>
</evidence>
<evidence type="ECO:0000256" key="3">
    <source>
        <dbReference type="ARBA" id="ARBA00022692"/>
    </source>
</evidence>
<name>A0A2N6CVR1_9GAMM</name>
<keyword evidence="8 14" id="KW-1133">Transmembrane helix</keyword>
<proteinExistence type="inferred from homology"/>
<feature type="binding site" evidence="12">
    <location>
        <position position="355"/>
    </location>
    <ligand>
        <name>Zn(2+)</name>
        <dbReference type="ChEBI" id="CHEBI:29105"/>
        <note>catalytic</note>
    </ligand>
</feature>
<feature type="transmembrane region" description="Helical" evidence="14">
    <location>
        <begin position="99"/>
        <end position="126"/>
    </location>
</feature>
<evidence type="ECO:0000259" key="16">
    <source>
        <dbReference type="Pfam" id="PF16491"/>
    </source>
</evidence>
<gene>
    <name evidence="17" type="ORF">C0630_11550</name>
</gene>
<feature type="binding site" evidence="12">
    <location>
        <position position="281"/>
    </location>
    <ligand>
        <name>Zn(2+)</name>
        <dbReference type="ChEBI" id="CHEBI:29105"/>
        <note>catalytic</note>
    </ligand>
</feature>
<dbReference type="Proteomes" id="UP000235015">
    <property type="component" value="Unassembled WGS sequence"/>
</dbReference>
<keyword evidence="2 13" id="KW-0645">Protease</keyword>
<evidence type="ECO:0000256" key="14">
    <source>
        <dbReference type="SAM" id="Phobius"/>
    </source>
</evidence>
<feature type="active site" evidence="11">
    <location>
        <position position="278"/>
    </location>
</feature>